<evidence type="ECO:0000256" key="1">
    <source>
        <dbReference type="SAM" id="MobiDB-lite"/>
    </source>
</evidence>
<accession>A0A6J5SCI1</accession>
<dbReference type="EMBL" id="LR797268">
    <property type="protein sequence ID" value="CAB4197293.1"/>
    <property type="molecule type" value="Genomic_DNA"/>
</dbReference>
<evidence type="ECO:0000313" key="3">
    <source>
        <dbReference type="EMBL" id="CAB4197293.1"/>
    </source>
</evidence>
<proteinExistence type="predicted"/>
<dbReference type="EMBL" id="LR798376">
    <property type="protein sequence ID" value="CAB5227331.1"/>
    <property type="molecule type" value="Genomic_DNA"/>
</dbReference>
<name>A0A6J5SCI1_9CAUD</name>
<dbReference type="EMBL" id="LR797374">
    <property type="protein sequence ID" value="CAB4211351.1"/>
    <property type="molecule type" value="Genomic_DNA"/>
</dbReference>
<sequence length="581" mass="63800">MKVPVYDNFQEAPAQGPQSNVRSLSAPDVAGSQLRASGNAMERAGQVTTAIATDLQRDLNEANTKKADNFLSEGVRTTVQDYTNLLGEEAVNKADEIRKKLSKAVEDGAKDLTNETQRRMYQDVAQRRLQTALSQVDGHAAQQTKIFNAGQAAVGFDSAEKDYISNLGNPQLAAQYRARMMSEVAAVARLTGKGDEIQTKDLQDKALSGMHTKAIQSMIGNDDPAAARDYFAANKGEIDPRTHDEIKKTLETSEIKDKSLRLFLGMQGKPYTEQIDVANAQFAKGTITAEEHDALMTRVDHAEGQRAKRETDAKNAQLGAAQEWILQNPGQSILEMPNYNWAKQNGQLAALQNFARTGGDPITDSQIYYDQRVLAAEHPTQFANTDLMALRGSLSRADFNSLTALQASVKAGDMKAIEDNRRAATVINDAKTQLESLGFDTTPNANPAKAKKLLEFSTAAMKAVDAATVTNGGPLNEEQRRKVVQGVLMEGRKANSGFFSDSKILKYESEAFYTVPYEDVPAAARVDIERQMLEGGQAFYDQWGIPTNWKGVPDKRGEEWIAAVQVLYQRQLDKETLPRGN</sequence>
<evidence type="ECO:0000313" key="4">
    <source>
        <dbReference type="EMBL" id="CAB4211351.1"/>
    </source>
</evidence>
<protein>
    <submittedName>
        <fullName evidence="4">Uncharacterized protein</fullName>
    </submittedName>
</protein>
<dbReference type="EMBL" id="LR797030">
    <property type="protein sequence ID" value="CAB4182654.1"/>
    <property type="molecule type" value="Genomic_DNA"/>
</dbReference>
<organism evidence="4">
    <name type="scientific">uncultured Caudovirales phage</name>
    <dbReference type="NCBI Taxonomy" id="2100421"/>
    <lineage>
        <taxon>Viruses</taxon>
        <taxon>Duplodnaviria</taxon>
        <taxon>Heunggongvirae</taxon>
        <taxon>Uroviricota</taxon>
        <taxon>Caudoviricetes</taxon>
        <taxon>Peduoviridae</taxon>
        <taxon>Maltschvirus</taxon>
        <taxon>Maltschvirus maltsch</taxon>
    </lineage>
</organism>
<evidence type="ECO:0000313" key="2">
    <source>
        <dbReference type="EMBL" id="CAB4182654.1"/>
    </source>
</evidence>
<feature type="region of interest" description="Disordered" evidence="1">
    <location>
        <begin position="1"/>
        <end position="27"/>
    </location>
</feature>
<gene>
    <name evidence="2" type="ORF">UFOVP1077_16</name>
    <name evidence="3" type="ORF">UFOVP1316_4</name>
    <name evidence="4" type="ORF">UFOVP1428_13</name>
    <name evidence="5" type="ORF">UFOVP1526_31</name>
</gene>
<reference evidence="4" key="1">
    <citation type="submission" date="2020-05" db="EMBL/GenBank/DDBJ databases">
        <authorList>
            <person name="Chiriac C."/>
            <person name="Salcher M."/>
            <person name="Ghai R."/>
            <person name="Kavagutti S V."/>
        </authorList>
    </citation>
    <scope>NUCLEOTIDE SEQUENCE</scope>
</reference>
<evidence type="ECO:0000313" key="5">
    <source>
        <dbReference type="EMBL" id="CAB5227331.1"/>
    </source>
</evidence>